<protein>
    <recommendedName>
        <fullName evidence="4">C-type lectin domain-containing protein</fullName>
    </recommendedName>
</protein>
<dbReference type="InterPro" id="IPR051663">
    <property type="entry name" value="CLec_Tetranectin-domain"/>
</dbReference>
<feature type="domain" description="C-type lectin" evidence="4">
    <location>
        <begin position="1"/>
        <end position="85"/>
    </location>
</feature>
<comment type="caution">
    <text evidence="5">The sequence shown here is derived from an EMBL/GenBank/DDBJ whole genome shotgun (WGS) entry which is preliminary data.</text>
</comment>
<dbReference type="EMBL" id="VSWD01000007">
    <property type="protein sequence ID" value="KAK3097405.1"/>
    <property type="molecule type" value="Genomic_DNA"/>
</dbReference>
<dbReference type="Gene3D" id="3.10.100.10">
    <property type="entry name" value="Mannose-Binding Protein A, subunit A"/>
    <property type="match status" value="1"/>
</dbReference>
<dbReference type="InterPro" id="IPR016187">
    <property type="entry name" value="CTDL_fold"/>
</dbReference>
<sequence>MLFVIYVLSFVGWRIYWIGGTDLGTEGTFYWEHTGKAISNKTYSLWHGHEPNGRTRENCLMAWHKTFKNEWNDQSCDIPQAYLCEKN</sequence>
<dbReference type="PANTHER" id="PTHR22799">
    <property type="entry name" value="TETRANECTIN-RELATED"/>
    <property type="match status" value="1"/>
</dbReference>
<evidence type="ECO:0000259" key="4">
    <source>
        <dbReference type="PROSITE" id="PS50041"/>
    </source>
</evidence>
<evidence type="ECO:0000256" key="1">
    <source>
        <dbReference type="ARBA" id="ARBA00022734"/>
    </source>
</evidence>
<dbReference type="InterPro" id="IPR016186">
    <property type="entry name" value="C-type_lectin-like/link_sf"/>
</dbReference>
<dbReference type="PROSITE" id="PS00615">
    <property type="entry name" value="C_TYPE_LECTIN_1"/>
    <property type="match status" value="1"/>
</dbReference>
<keyword evidence="6" id="KW-1185">Reference proteome</keyword>
<evidence type="ECO:0000256" key="2">
    <source>
        <dbReference type="ARBA" id="ARBA00023157"/>
    </source>
</evidence>
<evidence type="ECO:0000313" key="6">
    <source>
        <dbReference type="Proteomes" id="UP001186944"/>
    </source>
</evidence>
<dbReference type="SUPFAM" id="SSF56436">
    <property type="entry name" value="C-type lectin-like"/>
    <property type="match status" value="1"/>
</dbReference>
<keyword evidence="2" id="KW-1015">Disulfide bond</keyword>
<dbReference type="GO" id="GO:0030246">
    <property type="term" value="F:carbohydrate binding"/>
    <property type="evidence" value="ECO:0007669"/>
    <property type="project" value="UniProtKB-KW"/>
</dbReference>
<keyword evidence="3" id="KW-0732">Signal</keyword>
<accession>A0AA88Y8D1</accession>
<dbReference type="AlphaFoldDB" id="A0AA88Y8D1"/>
<evidence type="ECO:0000256" key="3">
    <source>
        <dbReference type="SAM" id="SignalP"/>
    </source>
</evidence>
<dbReference type="Pfam" id="PF00059">
    <property type="entry name" value="Lectin_C"/>
    <property type="match status" value="1"/>
</dbReference>
<name>A0AA88Y8D1_PINIB</name>
<evidence type="ECO:0000313" key="5">
    <source>
        <dbReference type="EMBL" id="KAK3097405.1"/>
    </source>
</evidence>
<keyword evidence="1" id="KW-0430">Lectin</keyword>
<organism evidence="5 6">
    <name type="scientific">Pinctada imbricata</name>
    <name type="common">Atlantic pearl-oyster</name>
    <name type="synonym">Pinctada martensii</name>
    <dbReference type="NCBI Taxonomy" id="66713"/>
    <lineage>
        <taxon>Eukaryota</taxon>
        <taxon>Metazoa</taxon>
        <taxon>Spiralia</taxon>
        <taxon>Lophotrochozoa</taxon>
        <taxon>Mollusca</taxon>
        <taxon>Bivalvia</taxon>
        <taxon>Autobranchia</taxon>
        <taxon>Pteriomorphia</taxon>
        <taxon>Pterioida</taxon>
        <taxon>Pterioidea</taxon>
        <taxon>Pteriidae</taxon>
        <taxon>Pinctada</taxon>
    </lineage>
</organism>
<dbReference type="InterPro" id="IPR018378">
    <property type="entry name" value="C-type_lectin_CS"/>
</dbReference>
<feature type="chain" id="PRO_5041701060" description="C-type lectin domain-containing protein" evidence="3">
    <location>
        <begin position="21"/>
        <end position="87"/>
    </location>
</feature>
<dbReference type="CDD" id="cd00037">
    <property type="entry name" value="CLECT"/>
    <property type="match status" value="1"/>
</dbReference>
<reference evidence="5" key="1">
    <citation type="submission" date="2019-08" db="EMBL/GenBank/DDBJ databases">
        <title>The improved chromosome-level genome for the pearl oyster Pinctada fucata martensii using PacBio sequencing and Hi-C.</title>
        <authorList>
            <person name="Zheng Z."/>
        </authorList>
    </citation>
    <scope>NUCLEOTIDE SEQUENCE</scope>
    <source>
        <strain evidence="5">ZZ-2019</strain>
        <tissue evidence="5">Adductor muscle</tissue>
    </source>
</reference>
<dbReference type="PROSITE" id="PS50041">
    <property type="entry name" value="C_TYPE_LECTIN_2"/>
    <property type="match status" value="1"/>
</dbReference>
<gene>
    <name evidence="5" type="ORF">FSP39_009344</name>
</gene>
<proteinExistence type="predicted"/>
<dbReference type="PANTHER" id="PTHR22799:SF6">
    <property type="entry name" value="C-TYPE LECTIN DOMAIN FAMILY 4 MEMBER M-LIKE"/>
    <property type="match status" value="1"/>
</dbReference>
<dbReference type="Proteomes" id="UP001186944">
    <property type="component" value="Unassembled WGS sequence"/>
</dbReference>
<dbReference type="InterPro" id="IPR001304">
    <property type="entry name" value="C-type_lectin-like"/>
</dbReference>
<feature type="signal peptide" evidence="3">
    <location>
        <begin position="1"/>
        <end position="20"/>
    </location>
</feature>